<organism evidence="1 2">
    <name type="scientific">Truncatella angustata</name>
    <dbReference type="NCBI Taxonomy" id="152316"/>
    <lineage>
        <taxon>Eukaryota</taxon>
        <taxon>Fungi</taxon>
        <taxon>Dikarya</taxon>
        <taxon>Ascomycota</taxon>
        <taxon>Pezizomycotina</taxon>
        <taxon>Sordariomycetes</taxon>
        <taxon>Xylariomycetidae</taxon>
        <taxon>Amphisphaeriales</taxon>
        <taxon>Sporocadaceae</taxon>
        <taxon>Truncatella</taxon>
    </lineage>
</organism>
<sequence length="241" mass="27688">MILQDRLDAEIIPPVRTAIMLNGTHHILTHGVLARDRGLWYTGNALIRGEIEGLSTPIPTRILTQLGIDYYYMDKVIATLSRESHRALGVRPVPKNAIYYMRFETVLESFQRLKDSRMNPIQFEWLQNLLLDHKTFRAILERFPSLQSRDNSHFKLMPNIKILYIGFSRRWSEIVLVEGTNIEDVLITVKRDDTVSDELMFSVGRTIADLVELQDGLMAIIKKGLRESIADVEALQDNPSI</sequence>
<evidence type="ECO:0000313" key="1">
    <source>
        <dbReference type="EMBL" id="KAH6648684.1"/>
    </source>
</evidence>
<comment type="caution">
    <text evidence="1">The sequence shown here is derived from an EMBL/GenBank/DDBJ whole genome shotgun (WGS) entry which is preliminary data.</text>
</comment>
<dbReference type="GeneID" id="70137822"/>
<accession>A0A9P8ZVE1</accession>
<dbReference type="EMBL" id="JAGPXC010000007">
    <property type="protein sequence ID" value="KAH6648684.1"/>
    <property type="molecule type" value="Genomic_DNA"/>
</dbReference>
<protein>
    <submittedName>
        <fullName evidence="1">Uncharacterized protein</fullName>
    </submittedName>
</protein>
<gene>
    <name evidence="1" type="ORF">BKA67DRAFT_681742</name>
</gene>
<proteinExistence type="predicted"/>
<evidence type="ECO:0000313" key="2">
    <source>
        <dbReference type="Proteomes" id="UP000758603"/>
    </source>
</evidence>
<dbReference type="AlphaFoldDB" id="A0A9P8ZVE1"/>
<keyword evidence="2" id="KW-1185">Reference proteome</keyword>
<dbReference type="RefSeq" id="XP_045955191.1">
    <property type="nucleotide sequence ID" value="XM_046108931.1"/>
</dbReference>
<dbReference type="Proteomes" id="UP000758603">
    <property type="component" value="Unassembled WGS sequence"/>
</dbReference>
<name>A0A9P8ZVE1_9PEZI</name>
<dbReference type="OrthoDB" id="4629527at2759"/>
<reference evidence="1" key="1">
    <citation type="journal article" date="2021" name="Nat. Commun.">
        <title>Genetic determinants of endophytism in the Arabidopsis root mycobiome.</title>
        <authorList>
            <person name="Mesny F."/>
            <person name="Miyauchi S."/>
            <person name="Thiergart T."/>
            <person name="Pickel B."/>
            <person name="Atanasova L."/>
            <person name="Karlsson M."/>
            <person name="Huettel B."/>
            <person name="Barry K.W."/>
            <person name="Haridas S."/>
            <person name="Chen C."/>
            <person name="Bauer D."/>
            <person name="Andreopoulos W."/>
            <person name="Pangilinan J."/>
            <person name="LaButti K."/>
            <person name="Riley R."/>
            <person name="Lipzen A."/>
            <person name="Clum A."/>
            <person name="Drula E."/>
            <person name="Henrissat B."/>
            <person name="Kohler A."/>
            <person name="Grigoriev I.V."/>
            <person name="Martin F.M."/>
            <person name="Hacquard S."/>
        </authorList>
    </citation>
    <scope>NUCLEOTIDE SEQUENCE</scope>
    <source>
        <strain evidence="1">MPI-SDFR-AT-0073</strain>
    </source>
</reference>